<reference evidence="2" key="11">
    <citation type="journal article" date="2015" name="G3 (Bethesda)">
        <title>Gene Model Annotations for Drosophila melanogaster: Impact of High-Throughput Data.</title>
        <authorList>
            <consortium name="FlyBase Consortium"/>
            <person name="Matthews B.B."/>
            <person name="Dos Santos G."/>
            <person name="Crosby M.A."/>
            <person name="Emmert D.B."/>
            <person name="St Pierre S.E."/>
            <person name="Gramates L.S."/>
            <person name="Zhou P."/>
            <person name="Schroeder A.J."/>
            <person name="Falls K."/>
            <person name="Strelets V."/>
            <person name="Russo S.M."/>
            <person name="Gelbart W.M."/>
            <person name="null"/>
        </authorList>
    </citation>
    <scope>NUCLEOTIDE SEQUENCE</scope>
</reference>
<evidence type="ECO:0000313" key="3">
    <source>
        <dbReference type="EMBL" id="ANY27654.1"/>
    </source>
</evidence>
<reference evidence="2" key="16">
    <citation type="submission" date="2020-05" db="EMBL/GenBank/DDBJ databases">
        <title>Drosophila melanogaster release 4 sequence.</title>
        <authorList>
            <consortium name="Berkeley Drosophila Genome Project"/>
            <person name="Celniker S."/>
            <person name="Carlson J."/>
            <person name="Wan K."/>
            <person name="Pfeiffer B."/>
            <person name="Frise E."/>
            <person name="George R."/>
            <person name="Hoskins R."/>
            <person name="Stapleton M."/>
            <person name="Pacleb J."/>
            <person name="Park S."/>
            <person name="Svirskas R."/>
            <person name="Smith E."/>
            <person name="Yu C."/>
            <person name="Rubin G."/>
        </authorList>
    </citation>
    <scope>NUCLEOTIDE SEQUENCE</scope>
</reference>
<reference evidence="2 5" key="5">
    <citation type="journal article" date="2002" name="Genome Biol.">
        <title>Heterochromatic sequences in a Drosophila whole-genome shotgun assembly.</title>
        <authorList>
            <person name="Hoskins R.A."/>
            <person name="Smith C.D."/>
            <person name="Carlson J.W."/>
            <person name="Carvalho A.B."/>
            <person name="Halpern A."/>
            <person name="Kaminker J.S."/>
            <person name="Kennedy C."/>
            <person name="Mungall C.J."/>
            <person name="Sullivan B.A."/>
            <person name="Sutton G.G."/>
            <person name="Yasuhara J.C."/>
            <person name="Wakimoto B.T."/>
            <person name="Myers E.W."/>
            <person name="Celniker S.E."/>
            <person name="Rubin G.M."/>
            <person name="Karpen G.H."/>
        </authorList>
    </citation>
    <scope>NUCLEOTIDE SEQUENCE [LARGE SCALE GENOMIC DNA]</scope>
    <source>
        <strain evidence="5">Berkeley</strain>
    </source>
</reference>
<dbReference type="RefSeq" id="NP_001246246.1">
    <property type="nucleotide sequence ID" value="NM_001259317.2"/>
</dbReference>
<evidence type="ECO:0000313" key="2">
    <source>
        <dbReference type="EMBL" id="AFH08001.1"/>
    </source>
</evidence>
<dbReference type="EMBL" id="AE013599">
    <property type="protein sequence ID" value="ALI30171.1"/>
    <property type="molecule type" value="Genomic_DNA"/>
</dbReference>
<reference evidence="3" key="14">
    <citation type="submission" date="2016-07" db="EMBL/GenBank/DDBJ databases">
        <authorList>
            <person name="Wan K."/>
            <person name="Booth B."/>
            <person name="Spirohn K."/>
            <person name="Hao T."/>
            <person name="Hu Y."/>
            <person name="Calderwood M."/>
            <person name="Hill D."/>
            <person name="Mohr S."/>
            <person name="Vidal M."/>
            <person name="Celniker S."/>
            <person name="Perrimon N."/>
        </authorList>
    </citation>
    <scope>NUCLEOTIDE SEQUENCE</scope>
</reference>
<organism evidence="1">
    <name type="scientific">Drosophila melanogaster</name>
    <name type="common">Fruit fly</name>
    <dbReference type="NCBI Taxonomy" id="7227"/>
    <lineage>
        <taxon>Eukaryota</taxon>
        <taxon>Metazoa</taxon>
        <taxon>Ecdysozoa</taxon>
        <taxon>Arthropoda</taxon>
        <taxon>Hexapoda</taxon>
        <taxon>Insecta</taxon>
        <taxon>Pterygota</taxon>
        <taxon>Neoptera</taxon>
        <taxon>Endopterygota</taxon>
        <taxon>Diptera</taxon>
        <taxon>Brachycera</taxon>
        <taxon>Muscomorpha</taxon>
        <taxon>Ephydroidea</taxon>
        <taxon>Drosophilidae</taxon>
        <taxon>Drosophila</taxon>
        <taxon>Sophophora</taxon>
    </lineage>
</organism>
<reference evidence="2" key="13">
    <citation type="journal article" date="2015" name="Genome Res.">
        <title>The Release 6 reference sequence of the Drosophila melanogaster genome.</title>
        <authorList>
            <person name="Hoskins R.A."/>
            <person name="Carlson J.W."/>
            <person name="Wan K.H."/>
            <person name="Park S."/>
            <person name="Mendez I."/>
            <person name="Galle S.E."/>
            <person name="Booth B.W."/>
            <person name="Pfeiffer B.D."/>
            <person name="George R.A."/>
            <person name="Svirskas R."/>
            <person name="Krzywinski M."/>
            <person name="Schein J."/>
            <person name="Accardo M.C."/>
            <person name="Damia E."/>
            <person name="Messina G."/>
            <person name="Mendez-Lago M."/>
            <person name="de Pablos B."/>
            <person name="Demakova O.V."/>
            <person name="Andreyeva E.N."/>
            <person name="Boldyreva L.V."/>
            <person name="Marra M."/>
            <person name="Carvalho A.B."/>
            <person name="Dimitri P."/>
            <person name="Villasante A."/>
            <person name="Zhimulev I.F."/>
            <person name="Rubin G.M."/>
            <person name="Karpen G.H."/>
            <person name="Celniker S.E."/>
        </authorList>
    </citation>
    <scope>NUCLEOTIDE SEQUENCE</scope>
</reference>
<proteinExistence type="evidence at transcript level"/>
<sequence length="23" mass="2515">MDVDWVITFLAGCLVGYVVAKNT</sequence>
<dbReference type="BioGRID-ORCS" id="12798393">
    <property type="hits" value="0 hits in 1 CRISPR screen"/>
</dbReference>
<dbReference type="GeneID" id="12798393"/>
<reference evidence="2 5" key="4">
    <citation type="journal article" date="2002" name="Genome Biol.">
        <title>The transposable elements of the Drosophila melanogaster euchromatin: a genomics perspective.</title>
        <authorList>
            <person name="Kaminker J.S."/>
            <person name="Bergman C.M."/>
            <person name="Kronmiller B."/>
            <person name="Carlson J."/>
            <person name="Svirskas R."/>
            <person name="Patel S."/>
            <person name="Frise E."/>
            <person name="Wheeler D.A."/>
            <person name="Lewis S.E."/>
            <person name="Rubin G.M."/>
            <person name="Ashburner M."/>
            <person name="Celniker S.E."/>
        </authorList>
    </citation>
    <scope>NUCLEOTIDE SEQUENCE [LARGE SCALE GENOMIC DNA]</scope>
    <source>
        <strain evidence="5">Berkeley</strain>
    </source>
</reference>
<keyword evidence="5" id="KW-1185">Reference proteome</keyword>
<dbReference type="EMBL" id="AE013599">
    <property type="protein sequence ID" value="AFH08001.1"/>
    <property type="molecule type" value="Genomic_DNA"/>
</dbReference>
<reference evidence="2 5" key="3">
    <citation type="journal article" date="2002" name="Genome Biol.">
        <title>Annotation of the Drosophila melanogaster euchromatic genome: a systematic review.</title>
        <authorList>
            <person name="Misra S."/>
            <person name="Crosby M.A."/>
            <person name="Mungall C.J."/>
            <person name="Matthews B.B."/>
            <person name="Campbell K.S."/>
            <person name="Hradecky P."/>
            <person name="Huang Y."/>
            <person name="Kaminker J.S."/>
            <person name="Millburn G.H."/>
            <person name="Prochnik S.E."/>
            <person name="Smith C.D."/>
            <person name="Tupy J.L."/>
            <person name="Whitfied E.J."/>
            <person name="Bayraktaroglu L."/>
            <person name="Berman B.P."/>
            <person name="Bettencourt B.R."/>
            <person name="Celniker S.E."/>
            <person name="de Grey A.D."/>
            <person name="Drysdale R.A."/>
            <person name="Harris N.L."/>
            <person name="Richter J."/>
            <person name="Russo S."/>
            <person name="Schroeder A.J."/>
            <person name="Shu S.Q."/>
            <person name="Stapleton M."/>
            <person name="Yamada C."/>
            <person name="Ashburner M."/>
            <person name="Gelbart W.M."/>
            <person name="Rubin G.M."/>
            <person name="Lewis S.E."/>
        </authorList>
    </citation>
    <scope>GENOME REANNOTATION</scope>
    <source>
        <strain evidence="5">Berkeley</strain>
    </source>
</reference>
<dbReference type="Bgee" id="FBgn0262790">
    <property type="expression patterns" value="Expressed in seminal fluid secreting gland and 4 other cell types or tissues"/>
</dbReference>
<dbReference type="RefSeq" id="NP_001303341.1">
    <property type="nucleotide sequence ID" value="NM_001316412.1"/>
</dbReference>
<dbReference type="Proteomes" id="UP000000803">
    <property type="component" value="Chromosome 2R"/>
</dbReference>
<dbReference type="InParanoid" id="E0R7Q0"/>
<reference evidence="2 5" key="6">
    <citation type="journal article" date="2005" name="PLoS Comput. Biol.">
        <title>Combined evidence annotation of transposable elements in genome sequences.</title>
        <authorList>
            <person name="Quesneville H."/>
            <person name="Bergman C.M."/>
            <person name="Andrieu O."/>
            <person name="Autard D."/>
            <person name="Nouaud D."/>
            <person name="Ashburner M."/>
            <person name="Anxolabehere D."/>
        </authorList>
    </citation>
    <scope>NUCLEOTIDE SEQUENCE [LARGE SCALE GENOMIC DNA]</scope>
    <source>
        <strain evidence="5">Berkeley</strain>
    </source>
</reference>
<accession>E0R7Q0</accession>
<evidence type="ECO:0000313" key="5">
    <source>
        <dbReference type="Proteomes" id="UP000000803"/>
    </source>
</evidence>
<dbReference type="KEGG" id="dme:Dmel_CG43171"/>
<reference evidence="2" key="12">
    <citation type="journal article" date="2015" name="G3 (Bethesda)">
        <title>Gene Model Annotations for Drosophila melanogaster: The Rule-Benders.</title>
        <authorList>
            <consortium name="FlyBase Consortium"/>
            <person name="Crosby M.A."/>
            <person name="Gramates L.S."/>
            <person name="Dos Santos G."/>
            <person name="Matthews B.B."/>
            <person name="St Pierre S.E."/>
            <person name="Zhou P."/>
            <person name="Schroeder A.J."/>
            <person name="Falls K."/>
            <person name="Emmert D.B."/>
            <person name="Russo S.M."/>
            <person name="Gelbart W.M."/>
            <person name="null"/>
        </authorList>
    </citation>
    <scope>NUCLEOTIDE SEQUENCE</scope>
</reference>
<dbReference type="VEuPathDB" id="VectorBase:FBgn0262790"/>
<gene>
    <name evidence="2" type="primary">MIP03715</name>
    <name evidence="2" type="synonym">Dmel\CG43171</name>
    <name evidence="2" type="synonym">MIP03715_ORF_1</name>
    <name evidence="2 4" type="ORF">CG43171</name>
    <name evidence="2" type="ORF">Dmel_CG43171</name>
</gene>
<evidence type="ECO:0000313" key="1">
    <source>
        <dbReference type="EMBL" id="ADM96220.1"/>
    </source>
</evidence>
<reference evidence="2" key="15">
    <citation type="submission" date="2020-04" db="EMBL/GenBank/DDBJ databases">
        <authorList>
            <consortium name="FlyBase"/>
        </authorList>
    </citation>
    <scope>NUCLEOTIDE SEQUENCE</scope>
</reference>
<dbReference type="FlyBase" id="FBgn0262790">
    <property type="gene designation" value="CG43171"/>
</dbReference>
<dbReference type="HOGENOM" id="CLU_221970_0_0_1"/>
<reference evidence="2 5" key="1">
    <citation type="journal article" date="2000" name="Science">
        <title>The genome sequence of Drosophila melanogaster.</title>
        <authorList>
            <person name="Adams M.D."/>
            <person name="Celniker S.E."/>
            <person name="Holt R.A."/>
            <person name="Evans C.A."/>
            <person name="Gocayne J.D."/>
            <person name="Amanatides P.G."/>
            <person name="Scherer S.E."/>
            <person name="Li P.W."/>
            <person name="Hoskins R.A."/>
            <person name="Galle R.F."/>
            <person name="George R.A."/>
            <person name="Lewis S.E."/>
            <person name="Richards S."/>
            <person name="Ashburner M."/>
            <person name="Henderson S.N."/>
            <person name="Sutton G.G."/>
            <person name="Wortman J.R."/>
            <person name="Yandell M.D."/>
            <person name="Zhang Q."/>
            <person name="Chen L.X."/>
            <person name="Brandon R.C."/>
            <person name="Rogers Y.H."/>
            <person name="Blazej R.G."/>
            <person name="Champe M."/>
            <person name="Pfeiffer B.D."/>
            <person name="Wan K.H."/>
            <person name="Doyle C."/>
            <person name="Baxter E.G."/>
            <person name="Helt G."/>
            <person name="Nelson C.R."/>
            <person name="Gabor G.L."/>
            <person name="Abril J.F."/>
            <person name="Agbayani A."/>
            <person name="An H.J."/>
            <person name="Andrews-Pfannkoch C."/>
            <person name="Baldwin D."/>
            <person name="Ballew R.M."/>
            <person name="Basu A."/>
            <person name="Baxendale J."/>
            <person name="Bayraktaroglu L."/>
            <person name="Beasley E.M."/>
            <person name="Beeson K.Y."/>
            <person name="Benos P.V."/>
            <person name="Berman B.P."/>
            <person name="Bhandari D."/>
            <person name="Bolshakov S."/>
            <person name="Borkova D."/>
            <person name="Botchan M.R."/>
            <person name="Bouck J."/>
            <person name="Brokstein P."/>
            <person name="Brottier P."/>
            <person name="Burtis K.C."/>
            <person name="Busam D.A."/>
            <person name="Butler H."/>
            <person name="Cadieu E."/>
            <person name="Center A."/>
            <person name="Chandra I."/>
            <person name="Cherry J.M."/>
            <person name="Cawley S."/>
            <person name="Dahlke C."/>
            <person name="Davenport L.B."/>
            <person name="Davies P."/>
            <person name="de Pablos B."/>
            <person name="Delcher A."/>
            <person name="Deng Z."/>
            <person name="Mays A.D."/>
            <person name="Dew I."/>
            <person name="Dietz S.M."/>
            <person name="Dodson K."/>
            <person name="Doup L.E."/>
            <person name="Downes M."/>
            <person name="Dugan-Rocha S."/>
            <person name="Dunkov B.C."/>
            <person name="Dunn P."/>
            <person name="Durbin K.J."/>
            <person name="Evangelista C.C."/>
            <person name="Ferraz C."/>
            <person name="Ferriera S."/>
            <person name="Fleischmann W."/>
            <person name="Fosler C."/>
            <person name="Gabrielian A.E."/>
            <person name="Garg N.S."/>
            <person name="Gelbart W.M."/>
            <person name="Glasser K."/>
            <person name="Glodek A."/>
            <person name="Gong F."/>
            <person name="Gorrell J.H."/>
            <person name="Gu Z."/>
            <person name="Guan P."/>
            <person name="Harris M."/>
            <person name="Harris N.L."/>
            <person name="Harvey D."/>
            <person name="Heiman T.J."/>
            <person name="Hernandez J.R."/>
            <person name="Houck J."/>
            <person name="Hostin D."/>
            <person name="Houston K.A."/>
            <person name="Howland T.J."/>
            <person name="Wei M.H."/>
            <person name="Ibegwam C."/>
            <person name="Jalali M."/>
            <person name="Kalush F."/>
            <person name="Karpen G.H."/>
            <person name="Ke Z."/>
            <person name="Kennison J.A."/>
            <person name="Ketchum K.A."/>
            <person name="Kimmel B.E."/>
            <person name="Kodira C.D."/>
            <person name="Kraft C."/>
            <person name="Kravitz S."/>
            <person name="Kulp D."/>
            <person name="Lai Z."/>
            <person name="Lasko P."/>
            <person name="Lei Y."/>
            <person name="Levitsky A.A."/>
            <person name="Li J."/>
            <person name="Li Z."/>
            <person name="Liang Y."/>
            <person name="Lin X."/>
            <person name="Liu X."/>
            <person name="Mattei B."/>
            <person name="McIntosh T.C."/>
            <person name="McLeod M.P."/>
            <person name="McPherson D."/>
            <person name="Merkulov G."/>
            <person name="Milshina N.V."/>
            <person name="Mobarry C."/>
            <person name="Morris J."/>
            <person name="Moshrefi A."/>
            <person name="Mount S.M."/>
            <person name="Moy M."/>
            <person name="Murphy B."/>
            <person name="Murphy L."/>
            <person name="Muzny D.M."/>
            <person name="Nelson D.L."/>
            <person name="Nelson D.R."/>
            <person name="Nelson K.A."/>
            <person name="Nixon K."/>
            <person name="Nusskern D.R."/>
            <person name="Pacleb J.M."/>
            <person name="Palazzolo M."/>
            <person name="Pittman G.S."/>
            <person name="Pan S."/>
            <person name="Pollard J."/>
            <person name="Puri V."/>
            <person name="Reese M.G."/>
            <person name="Reinert K."/>
            <person name="Remington K."/>
            <person name="Saunders R.D."/>
            <person name="Scheeler F."/>
            <person name="Shen H."/>
            <person name="Shue B.C."/>
            <person name="Siden-Kiamos I."/>
            <person name="Simpson M."/>
            <person name="Skupski M.P."/>
            <person name="Smith T."/>
            <person name="Spier E."/>
            <person name="Spradling A.C."/>
            <person name="Stapleton M."/>
            <person name="Strong R."/>
            <person name="Sun E."/>
            <person name="Svirskas R."/>
            <person name="Tector C."/>
            <person name="Turner R."/>
            <person name="Venter E."/>
            <person name="Wang A.H."/>
            <person name="Wang X."/>
            <person name="Wang Z.Y."/>
            <person name="Wassarman D.A."/>
            <person name="Weinstock G.M."/>
            <person name="Weissenbach J."/>
            <person name="Williams S.M."/>
            <person name="WoodageT"/>
            <person name="Worley K.C."/>
            <person name="Wu D."/>
            <person name="Yang S."/>
            <person name="Yao Q.A."/>
            <person name="Ye J."/>
            <person name="Yeh R.F."/>
            <person name="Zaveri J.S."/>
            <person name="Zhan M."/>
            <person name="Zhang G."/>
            <person name="Zhao Q."/>
            <person name="Zheng L."/>
            <person name="Zheng X.H."/>
            <person name="Zhong F.N."/>
            <person name="Zhong W."/>
            <person name="Zhou X."/>
            <person name="Zhu S."/>
            <person name="Zhu X."/>
            <person name="Smith H.O."/>
            <person name="Gibbs R.A."/>
            <person name="Myers E.W."/>
            <person name="Rubin G.M."/>
            <person name="Venter J.C."/>
        </authorList>
    </citation>
    <scope>NUCLEOTIDE SEQUENCE [LARGE SCALE GENOMIC DNA]</scope>
    <source>
        <strain evidence="5">Berkeley</strain>
    </source>
</reference>
<dbReference type="EMBL" id="KX531844">
    <property type="protein sequence ID" value="ANY27654.1"/>
    <property type="molecule type" value="mRNA"/>
</dbReference>
<dbReference type="EMBL" id="BT064637">
    <property type="protein sequence ID" value="ADM96220.1"/>
    <property type="molecule type" value="mRNA"/>
</dbReference>
<dbReference type="EMBL" id="AE013599">
    <property type="protein sequence ID" value="AHN56082.1"/>
    <property type="molecule type" value="Genomic_DNA"/>
</dbReference>
<evidence type="ECO:0000313" key="4">
    <source>
        <dbReference type="FlyBase" id="FBgn0262790"/>
    </source>
</evidence>
<reference evidence="2 5" key="9">
    <citation type="journal article" date="2007" name="Science">
        <title>Sequence finishing and mapping of Drosophila melanogaster heterochromatin.</title>
        <authorList>
            <person name="Hoskins R.A."/>
            <person name="Carlson J.W."/>
            <person name="Kennedy C."/>
            <person name="Acevedo D."/>
            <person name="Evans-Holm M."/>
            <person name="Frise E."/>
            <person name="Wan K.H."/>
            <person name="Park S."/>
            <person name="Mendez-Lago M."/>
            <person name="Rossi F."/>
            <person name="Villasante A."/>
            <person name="Dimitri P."/>
            <person name="Karpen G.H."/>
            <person name="Celniker S.E."/>
        </authorList>
    </citation>
    <scope>NUCLEOTIDE SEQUENCE [LARGE SCALE GENOMIC DNA]</scope>
    <source>
        <strain evidence="5">Berkeley</strain>
    </source>
</reference>
<dbReference type="RefSeq" id="NP_001286284.1">
    <property type="nucleotide sequence ID" value="NM_001299355.2"/>
</dbReference>
<reference evidence="1" key="10">
    <citation type="submission" date="2010-09" db="EMBL/GenBank/DDBJ databases">
        <authorList>
            <person name="Carlson J."/>
            <person name="Booth B."/>
            <person name="Frise E."/>
            <person name="Sandler J."/>
            <person name="Wan K."/>
            <person name="Yu C."/>
            <person name="Celniker S."/>
        </authorList>
    </citation>
    <scope>NUCLEOTIDE SEQUENCE</scope>
</reference>
<dbReference type="AGR" id="FB:FBgn0262790"/>
<reference evidence="2 5" key="8">
    <citation type="journal article" date="2007" name="Science">
        <title>The Release 5.1 annotation of Drosophila melanogaster heterochromatin.</title>
        <authorList>
            <person name="Smith C.D."/>
            <person name="Shu S."/>
            <person name="Mungall C.J."/>
            <person name="Karpen G.H."/>
        </authorList>
    </citation>
    <scope>NUCLEOTIDE SEQUENCE [LARGE SCALE GENOMIC DNA]</scope>
    <source>
        <strain evidence="5">Berkeley</strain>
    </source>
</reference>
<dbReference type="AlphaFoldDB" id="E0R7Q0"/>
<dbReference type="IntAct" id="E0R7Q0">
    <property type="interactions" value="30"/>
</dbReference>
<reference evidence="2" key="7">
    <citation type="submission" date="2006-08" db="EMBL/GenBank/DDBJ databases">
        <authorList>
            <person name="Celniker S."/>
            <person name="Carlson J."/>
            <person name="Wan K."/>
            <person name="Frise E."/>
            <person name="Hoskins R."/>
            <person name="Park S."/>
            <person name="Svirskas R."/>
            <person name="Rubin G."/>
        </authorList>
    </citation>
    <scope>NUCLEOTIDE SEQUENCE</scope>
</reference>
<name>E0R7Q0_DROME</name>
<dbReference type="DNASU" id="12798393"/>
<reference evidence="2 5" key="2">
    <citation type="journal article" date="2002" name="Genome Biol.">
        <title>Finishing a whole-genome shotgun: release 3 of the Drosophila melanogaster euchromatic genome sequence.</title>
        <authorList>
            <person name="Celniker S.E."/>
            <person name="Wheeler D.A."/>
            <person name="Kronmiller B."/>
            <person name="Carlson J.W."/>
            <person name="Halpern A."/>
            <person name="Patel S."/>
            <person name="Adams M."/>
            <person name="Champe M."/>
            <person name="Dugan S.P."/>
            <person name="Frise E."/>
            <person name="Hodgson A."/>
            <person name="George R.A."/>
            <person name="Hoskins R.A."/>
            <person name="Laverty T."/>
            <person name="Muzny D.M."/>
            <person name="Nelson C.R."/>
            <person name="Pacleb J.M."/>
            <person name="Park S."/>
            <person name="Pfeiffer B.D."/>
            <person name="Richards S."/>
            <person name="Sodergren E.J."/>
            <person name="Svirskas R."/>
            <person name="Tabor P.E."/>
            <person name="Wan K."/>
            <person name="Stapleton M."/>
            <person name="Sutton G.G."/>
            <person name="Venter C."/>
            <person name="Weinstock G."/>
            <person name="Scherer S.E."/>
            <person name="Myers E.W."/>
            <person name="Gibbs R.A."/>
            <person name="Rubin G.M."/>
        </authorList>
    </citation>
    <scope>NUCLEOTIDE SEQUENCE [LARGE SCALE GENOMIC DNA]</scope>
    <source>
        <strain evidence="5">Berkeley</strain>
    </source>
</reference>
<protein>
    <submittedName>
        <fullName evidence="3">GEO13472p1</fullName>
    </submittedName>
    <submittedName>
        <fullName evidence="1">MIP03715p</fullName>
    </submittedName>
</protein>
<dbReference type="PaxDb" id="7227-FBpp0297073"/>